<dbReference type="SUPFAM" id="SSF53335">
    <property type="entry name" value="S-adenosyl-L-methionine-dependent methyltransferases"/>
    <property type="match status" value="1"/>
</dbReference>
<dbReference type="GO" id="GO:0006396">
    <property type="term" value="P:RNA processing"/>
    <property type="evidence" value="ECO:0007669"/>
    <property type="project" value="InterPro"/>
</dbReference>
<dbReference type="EC" id="2.1.1.190" evidence="5"/>
<evidence type="ECO:0000256" key="1">
    <source>
        <dbReference type="ARBA" id="ARBA00022603"/>
    </source>
</evidence>
<dbReference type="CDD" id="cd02440">
    <property type="entry name" value="AdoMet_MTases"/>
    <property type="match status" value="1"/>
</dbReference>
<evidence type="ECO:0000256" key="3">
    <source>
        <dbReference type="ARBA" id="ARBA00022691"/>
    </source>
</evidence>
<comment type="caution">
    <text evidence="5">The sequence shown here is derived from an EMBL/GenBank/DDBJ whole genome shotgun (WGS) entry which is preliminary data.</text>
</comment>
<accession>A0A8T4C6B8</accession>
<dbReference type="Pfam" id="PF05958">
    <property type="entry name" value="tRNA_U5-meth_tr"/>
    <property type="match status" value="1"/>
</dbReference>
<feature type="binding site" evidence="4">
    <location>
        <position position="324"/>
    </location>
    <ligand>
        <name>S-adenosyl-L-methionine</name>
        <dbReference type="ChEBI" id="CHEBI:59789"/>
    </ligand>
</feature>
<dbReference type="PANTHER" id="PTHR11061">
    <property type="entry name" value="RNA M5U METHYLTRANSFERASE"/>
    <property type="match status" value="1"/>
</dbReference>
<sequence>MEKKNQIESKSELPVLAHECPHVDVCAGCPLMSIPYSQQLDSKKNVLKNLLMYFMKDFEITPSPQIIFHRNRADFWYSPQKQLGFRHKNNRFEGTRVTSCQLISPRAQQAYIFLENYLHEKNIPPYSVLEHKGFLRYISFRESKTNGQLIIAINTFTNTNEDEKIIETLANKLISRQHADGVVWVHNPTLNDTVQGEIFRTWGNCILMEKMSGLPLQYDANCFFQTNPRAAENAQKYVVELIHAHNPKATILDLYCGVGLFSLPLAMKGHFVKGIELSKDSIIWARKNAHNLGQEEVSFEIADVPIKLKEMEKSRETFETILFDPPRSGVSKKIWRRVLRQNPKQIVYVSCNPAALKRDLEWLSEYADYHIENARAFDFFPHSEHVEIVVDIRVEKIKEFKMGG</sequence>
<evidence type="ECO:0000256" key="4">
    <source>
        <dbReference type="PROSITE-ProRule" id="PRU01024"/>
    </source>
</evidence>
<keyword evidence="2 4" id="KW-0808">Transferase</keyword>
<dbReference type="InterPro" id="IPR010280">
    <property type="entry name" value="U5_MeTrfase_fam"/>
</dbReference>
<reference evidence="5" key="1">
    <citation type="submission" date="2019-03" db="EMBL/GenBank/DDBJ databases">
        <title>Lake Tanganyika Metagenome-Assembled Genomes (MAGs).</title>
        <authorList>
            <person name="Tran P."/>
        </authorList>
    </citation>
    <scope>NUCLEOTIDE SEQUENCE</scope>
    <source>
        <strain evidence="5">M_DeepCast_50m_m2_156</strain>
    </source>
</reference>
<evidence type="ECO:0000313" key="5">
    <source>
        <dbReference type="EMBL" id="MBM3282056.1"/>
    </source>
</evidence>
<keyword evidence="1 4" id="KW-0489">Methyltransferase</keyword>
<dbReference type="AlphaFoldDB" id="A0A8T4C6B8"/>
<feature type="active site" description="Nucleophile" evidence="4">
    <location>
        <position position="351"/>
    </location>
</feature>
<feature type="binding site" evidence="4">
    <location>
        <position position="255"/>
    </location>
    <ligand>
        <name>S-adenosyl-L-methionine</name>
        <dbReference type="ChEBI" id="CHEBI:59789"/>
    </ligand>
</feature>
<dbReference type="InterPro" id="IPR029063">
    <property type="entry name" value="SAM-dependent_MTases_sf"/>
</dbReference>
<evidence type="ECO:0000313" key="6">
    <source>
        <dbReference type="Proteomes" id="UP000774699"/>
    </source>
</evidence>
<proteinExistence type="inferred from homology"/>
<dbReference type="Gene3D" id="2.40.50.1070">
    <property type="match status" value="1"/>
</dbReference>
<keyword evidence="3 4" id="KW-0949">S-adenosyl-L-methionine</keyword>
<feature type="binding site" evidence="4">
    <location>
        <position position="276"/>
    </location>
    <ligand>
        <name>S-adenosyl-L-methionine</name>
        <dbReference type="ChEBI" id="CHEBI:59789"/>
    </ligand>
</feature>
<name>A0A8T4C6B8_9ARCH</name>
<dbReference type="EMBL" id="VGJJ01000008">
    <property type="protein sequence ID" value="MBM3282056.1"/>
    <property type="molecule type" value="Genomic_DNA"/>
</dbReference>
<organism evidence="5 6">
    <name type="scientific">Candidatus Iainarchaeum sp</name>
    <dbReference type="NCBI Taxonomy" id="3101447"/>
    <lineage>
        <taxon>Archaea</taxon>
        <taxon>Candidatus Iainarchaeota</taxon>
        <taxon>Candidatus Iainarchaeia</taxon>
        <taxon>Candidatus Iainarchaeales</taxon>
        <taxon>Candidatus Iainarchaeaceae</taxon>
        <taxon>Candidatus Iainarchaeum</taxon>
    </lineage>
</organism>
<dbReference type="Proteomes" id="UP000774699">
    <property type="component" value="Unassembled WGS sequence"/>
</dbReference>
<dbReference type="PANTHER" id="PTHR11061:SF30">
    <property type="entry name" value="TRNA (URACIL(54)-C(5))-METHYLTRANSFERASE"/>
    <property type="match status" value="1"/>
</dbReference>
<dbReference type="PROSITE" id="PS01231">
    <property type="entry name" value="TRMA_2"/>
    <property type="match status" value="1"/>
</dbReference>
<evidence type="ECO:0000256" key="2">
    <source>
        <dbReference type="ARBA" id="ARBA00022679"/>
    </source>
</evidence>
<dbReference type="PROSITE" id="PS51687">
    <property type="entry name" value="SAM_MT_RNA_M5U"/>
    <property type="match status" value="1"/>
</dbReference>
<protein>
    <submittedName>
        <fullName evidence="5">23S rRNA (Uracil(1939)-C(5))-methyltransferase RlmD</fullName>
        <ecNumber evidence="5">2.1.1.190</ecNumber>
    </submittedName>
</protein>
<dbReference type="GO" id="GO:0032259">
    <property type="term" value="P:methylation"/>
    <property type="evidence" value="ECO:0007669"/>
    <property type="project" value="UniProtKB-KW"/>
</dbReference>
<dbReference type="GO" id="GO:0008173">
    <property type="term" value="F:RNA methyltransferase activity"/>
    <property type="evidence" value="ECO:0007669"/>
    <property type="project" value="InterPro"/>
</dbReference>
<dbReference type="InterPro" id="IPR030391">
    <property type="entry name" value="MeTrfase_TrmA_CS"/>
</dbReference>
<dbReference type="Gene3D" id="3.40.50.150">
    <property type="entry name" value="Vaccinia Virus protein VP39"/>
    <property type="match status" value="1"/>
</dbReference>
<dbReference type="NCBIfam" id="TIGR00479">
    <property type="entry name" value="rumA"/>
    <property type="match status" value="1"/>
</dbReference>
<feature type="binding site" evidence="4">
    <location>
        <position position="225"/>
    </location>
    <ligand>
        <name>S-adenosyl-L-methionine</name>
        <dbReference type="ChEBI" id="CHEBI:59789"/>
    </ligand>
</feature>
<gene>
    <name evidence="5" type="primary">rlmD</name>
    <name evidence="5" type="ORF">FJY86_01790</name>
</gene>
<comment type="similarity">
    <text evidence="4">Belongs to the class I-like SAM-binding methyltransferase superfamily. RNA M5U methyltransferase family.</text>
</comment>